<dbReference type="CDD" id="cd06257">
    <property type="entry name" value="DnaJ"/>
    <property type="match status" value="1"/>
</dbReference>
<dbReference type="GO" id="GO:0001405">
    <property type="term" value="C:PAM complex, Tim23 associated import motor"/>
    <property type="evidence" value="ECO:0007669"/>
    <property type="project" value="TreeGrafter"/>
</dbReference>
<evidence type="ECO:0000313" key="11">
    <source>
        <dbReference type="Proteomes" id="UP000291116"/>
    </source>
</evidence>
<evidence type="ECO:0000259" key="9">
    <source>
        <dbReference type="PROSITE" id="PS50076"/>
    </source>
</evidence>
<dbReference type="FunFam" id="1.10.287.110:FF:000001">
    <property type="entry name" value="Import inner membrane translocase subunit tim14"/>
    <property type="match status" value="1"/>
</dbReference>
<evidence type="ECO:0000256" key="3">
    <source>
        <dbReference type="ARBA" id="ARBA00022792"/>
    </source>
</evidence>
<evidence type="ECO:0000256" key="7">
    <source>
        <dbReference type="ARBA" id="ARBA00038105"/>
    </source>
</evidence>
<dbReference type="InterPro" id="IPR036869">
    <property type="entry name" value="J_dom_sf"/>
</dbReference>
<keyword evidence="2" id="KW-0812">Transmembrane</keyword>
<dbReference type="PANTHER" id="PTHR12763">
    <property type="match status" value="1"/>
</dbReference>
<evidence type="ECO:0000256" key="2">
    <source>
        <dbReference type="ARBA" id="ARBA00022692"/>
    </source>
</evidence>
<feature type="compositionally biased region" description="Basic and acidic residues" evidence="8">
    <location>
        <begin position="53"/>
        <end position="62"/>
    </location>
</feature>
<evidence type="ECO:0000256" key="4">
    <source>
        <dbReference type="ARBA" id="ARBA00022989"/>
    </source>
</evidence>
<organism evidence="10 11">
    <name type="scientific">Pseudo-nitzschia multistriata</name>
    <dbReference type="NCBI Taxonomy" id="183589"/>
    <lineage>
        <taxon>Eukaryota</taxon>
        <taxon>Sar</taxon>
        <taxon>Stramenopiles</taxon>
        <taxon>Ochrophyta</taxon>
        <taxon>Bacillariophyta</taxon>
        <taxon>Bacillariophyceae</taxon>
        <taxon>Bacillariophycidae</taxon>
        <taxon>Bacillariales</taxon>
        <taxon>Bacillariaceae</taxon>
        <taxon>Pseudo-nitzschia</taxon>
    </lineage>
</organism>
<dbReference type="SMART" id="SM00271">
    <property type="entry name" value="DnaJ"/>
    <property type="match status" value="1"/>
</dbReference>
<feature type="region of interest" description="Disordered" evidence="8">
    <location>
        <begin position="117"/>
        <end position="166"/>
    </location>
</feature>
<evidence type="ECO:0000256" key="8">
    <source>
        <dbReference type="SAM" id="MobiDB-lite"/>
    </source>
</evidence>
<feature type="domain" description="J" evidence="9">
    <location>
        <begin position="195"/>
        <end position="252"/>
    </location>
</feature>
<name>A0A448Z5W9_9STRA</name>
<dbReference type="PROSITE" id="PS50076">
    <property type="entry name" value="DNAJ_2"/>
    <property type="match status" value="1"/>
</dbReference>
<reference evidence="10 11" key="1">
    <citation type="submission" date="2019-01" db="EMBL/GenBank/DDBJ databases">
        <authorList>
            <person name="Ferrante I. M."/>
        </authorList>
    </citation>
    <scope>NUCLEOTIDE SEQUENCE [LARGE SCALE GENOMIC DNA]</scope>
    <source>
        <strain evidence="10 11">B856</strain>
    </source>
</reference>
<dbReference type="GO" id="GO:0030150">
    <property type="term" value="P:protein import into mitochondrial matrix"/>
    <property type="evidence" value="ECO:0007669"/>
    <property type="project" value="TreeGrafter"/>
</dbReference>
<dbReference type="GO" id="GO:0001671">
    <property type="term" value="F:ATPase activator activity"/>
    <property type="evidence" value="ECO:0007669"/>
    <property type="project" value="TreeGrafter"/>
</dbReference>
<protein>
    <recommendedName>
        <fullName evidence="9">J domain-containing protein</fullName>
    </recommendedName>
</protein>
<dbReference type="InterPro" id="IPR001623">
    <property type="entry name" value="DnaJ_domain"/>
</dbReference>
<dbReference type="PANTHER" id="PTHR12763:SF28">
    <property type="entry name" value="GEO10507P1-RELATED"/>
    <property type="match status" value="1"/>
</dbReference>
<accession>A0A448Z5W9</accession>
<comment type="similarity">
    <text evidence="7">Belongs to the TIM14 family.</text>
</comment>
<keyword evidence="4" id="KW-1133">Transmembrane helix</keyword>
<sequence length="252" mass="27871">MIVSRKATASSSVRGIAATVRRRANGSGGHQHHRQQQQQLRSTLAGTNLPVGFRRDGDERSEVAPARFHRPLATTECARGFHTTAPSERGPALVLGLATVSALGFAGSSAIKSYNEWKDSQPTKEELEEMRKQEEKEQATMKAQQAKEEERKKKEQKASADDDADKPRTNIFREWFDVGTKYYEGGFEDTMTRREAALVLGVRESSSPARIKAAHRKLLILNHPDTGGSTYLAGKVNEAKELLLKGRSAKNN</sequence>
<evidence type="ECO:0000256" key="6">
    <source>
        <dbReference type="ARBA" id="ARBA00023136"/>
    </source>
</evidence>
<evidence type="ECO:0000256" key="5">
    <source>
        <dbReference type="ARBA" id="ARBA00023128"/>
    </source>
</evidence>
<dbReference type="AlphaFoldDB" id="A0A448Z5W9"/>
<dbReference type="OrthoDB" id="240298at2759"/>
<dbReference type="EMBL" id="CAACVS010000126">
    <property type="protein sequence ID" value="VEU37426.1"/>
    <property type="molecule type" value="Genomic_DNA"/>
</dbReference>
<keyword evidence="5" id="KW-0496">Mitochondrion</keyword>
<feature type="compositionally biased region" description="Basic residues" evidence="8">
    <location>
        <begin position="22"/>
        <end position="35"/>
    </location>
</feature>
<proteinExistence type="inferred from homology"/>
<gene>
    <name evidence="10" type="ORF">PSNMU_V1.4_AUG-EV-PASAV3_0042450</name>
</gene>
<dbReference type="SUPFAM" id="SSF46565">
    <property type="entry name" value="Chaperone J-domain"/>
    <property type="match status" value="1"/>
</dbReference>
<evidence type="ECO:0000256" key="1">
    <source>
        <dbReference type="ARBA" id="ARBA00004434"/>
    </source>
</evidence>
<keyword evidence="3" id="KW-0999">Mitochondrion inner membrane</keyword>
<comment type="subcellular location">
    <subcellularLocation>
        <location evidence="1">Mitochondrion inner membrane</location>
        <topology evidence="1">Single-pass membrane protein</topology>
    </subcellularLocation>
</comment>
<keyword evidence="11" id="KW-1185">Reference proteome</keyword>
<dbReference type="Proteomes" id="UP000291116">
    <property type="component" value="Unassembled WGS sequence"/>
</dbReference>
<evidence type="ECO:0000313" key="10">
    <source>
        <dbReference type="EMBL" id="VEU37426.1"/>
    </source>
</evidence>
<feature type="region of interest" description="Disordered" evidence="8">
    <location>
        <begin position="22"/>
        <end position="68"/>
    </location>
</feature>
<keyword evidence="6" id="KW-0472">Membrane</keyword>
<dbReference type="Gene3D" id="1.10.287.110">
    <property type="entry name" value="DnaJ domain"/>
    <property type="match status" value="1"/>
</dbReference>